<evidence type="ECO:0000313" key="3">
    <source>
        <dbReference type="Proteomes" id="UP000249757"/>
    </source>
</evidence>
<sequence length="689" mass="76814">MTVPKVGDILMLSQKALKIGRAFASCHKNAPSELQSVETEIGDLAKALRLLAETLHAESEKELFQCADQKVQDGIGAILFSCQRTVDDLDSLVDQYQVIKKHRTVGGFAIERSWTDLVLKSSTRLKSVVTPTVERTDITYHANATLDRQIDQVHRIVQDLTLTPQDPQTPPIPPKNPARSPTTETPNPRGSKFAPFSSPRHPNNRVSLPRFPQHPISPNQPTVASLNTSPPSEPSPTETISMARTSDSLRRCASRTSDFSFGGSSIRYSSSSYASSEAGTSSAGWQSPAQFSNDYFLNRDHSTSTKKTTPLPRTPEESGAGPIADNRHSSLHSLPVIGLAAPYELQRTSINISQAKLSPFPSSQPEIMKLHRSATTTSQKTTFEREAFRNSAVLCDVRGRLVEYSHCINQDDPHDVEMLQASDECRIAVIRKRITDPESRIVRVVTSIWAFSDDNLTRVELRMEDDQMYIPYSSYFSPSKVSITMPCELKFHDIKHGNRPVHVARTSWVNYIFDTPQAAALFQNEIMGRTLLATFRTEQTLRSHTSLVGKSFSYAEQMCGMENLRVWEDNDSGAIIALIHFSAHFRQGYLAFYLNDAAHPVKVKDDGGREVKIKGLRVPIEGASRKDSVIEGKGKGKMGEREREKEKEKGIISGAKVEFATDGEKREFLDMCKHVQRNMIELPDLMGVN</sequence>
<accession>A0A922NSF7</accession>
<feature type="region of interest" description="Disordered" evidence="1">
    <location>
        <begin position="161"/>
        <end position="251"/>
    </location>
</feature>
<evidence type="ECO:0000256" key="1">
    <source>
        <dbReference type="SAM" id="MobiDB-lite"/>
    </source>
</evidence>
<organism evidence="2 3">
    <name type="scientific">Pyrenophora tritici-repentis</name>
    <dbReference type="NCBI Taxonomy" id="45151"/>
    <lineage>
        <taxon>Eukaryota</taxon>
        <taxon>Fungi</taxon>
        <taxon>Dikarya</taxon>
        <taxon>Ascomycota</taxon>
        <taxon>Pezizomycotina</taxon>
        <taxon>Dothideomycetes</taxon>
        <taxon>Pleosporomycetidae</taxon>
        <taxon>Pleosporales</taxon>
        <taxon>Pleosporineae</taxon>
        <taxon>Pleosporaceae</taxon>
        <taxon>Pyrenophora</taxon>
    </lineage>
</organism>
<gene>
    <name evidence="2" type="ORF">Ptr86124_001250</name>
</gene>
<keyword evidence="3" id="KW-1185">Reference proteome</keyword>
<dbReference type="AlphaFoldDB" id="A0A922NSF7"/>
<feature type="compositionally biased region" description="Polar residues" evidence="1">
    <location>
        <begin position="179"/>
        <end position="188"/>
    </location>
</feature>
<comment type="caution">
    <text evidence="2">The sequence shown here is derived from an EMBL/GenBank/DDBJ whole genome shotgun (WGS) entry which is preliminary data.</text>
</comment>
<feature type="region of interest" description="Disordered" evidence="1">
    <location>
        <begin position="299"/>
        <end position="327"/>
    </location>
</feature>
<dbReference type="OrthoDB" id="5404564at2759"/>
<reference evidence="3" key="1">
    <citation type="journal article" date="2022" name="Microb. Genom.">
        <title>A global pangenome for the wheat fungal pathogen Pyrenophora tritici-repentis and prediction of effector protein structural homology.</title>
        <authorList>
            <person name="Moolhuijzen P.M."/>
            <person name="See P.T."/>
            <person name="Shi G."/>
            <person name="Powell H.R."/>
            <person name="Cockram J."/>
            <person name="Jorgensen L.N."/>
            <person name="Benslimane H."/>
            <person name="Strelkov S.E."/>
            <person name="Turner J."/>
            <person name="Liu Z."/>
            <person name="Moffat C.S."/>
        </authorList>
    </citation>
    <scope>NUCLEOTIDE SEQUENCE [LARGE SCALE GENOMIC DNA]</scope>
</reference>
<dbReference type="EMBL" id="NRDI02000001">
    <property type="protein sequence ID" value="KAI1520882.1"/>
    <property type="molecule type" value="Genomic_DNA"/>
</dbReference>
<evidence type="ECO:0008006" key="4">
    <source>
        <dbReference type="Google" id="ProtNLM"/>
    </source>
</evidence>
<evidence type="ECO:0000313" key="2">
    <source>
        <dbReference type="EMBL" id="KAI1520882.1"/>
    </source>
</evidence>
<feature type="compositionally biased region" description="Polar residues" evidence="1">
    <location>
        <begin position="216"/>
        <end position="227"/>
    </location>
</feature>
<feature type="compositionally biased region" description="Pro residues" evidence="1">
    <location>
        <begin position="167"/>
        <end position="176"/>
    </location>
</feature>
<proteinExistence type="predicted"/>
<protein>
    <recommendedName>
        <fullName evidence="4">Fungal N-terminal domain-containing protein</fullName>
    </recommendedName>
</protein>
<dbReference type="Proteomes" id="UP000249757">
    <property type="component" value="Unassembled WGS sequence"/>
</dbReference>
<name>A0A922NSF7_9PLEO</name>